<dbReference type="PANTHER" id="PTHR33701:SF2">
    <property type="entry name" value="TRANSMEMBRANE PROTEIN"/>
    <property type="match status" value="1"/>
</dbReference>
<dbReference type="EMBL" id="JAXQNO010000015">
    <property type="protein sequence ID" value="KAK4783238.1"/>
    <property type="molecule type" value="Genomic_DNA"/>
</dbReference>
<feature type="compositionally biased region" description="Low complexity" evidence="2">
    <location>
        <begin position="148"/>
        <end position="164"/>
    </location>
</feature>
<accession>A0AAN7L8M3</accession>
<protein>
    <submittedName>
        <fullName evidence="3">Uncharacterized protein</fullName>
    </submittedName>
</protein>
<keyword evidence="4" id="KW-1185">Reference proteome</keyword>
<organism evidence="3 4">
    <name type="scientific">Trapa natans</name>
    <name type="common">Water chestnut</name>
    <dbReference type="NCBI Taxonomy" id="22666"/>
    <lineage>
        <taxon>Eukaryota</taxon>
        <taxon>Viridiplantae</taxon>
        <taxon>Streptophyta</taxon>
        <taxon>Embryophyta</taxon>
        <taxon>Tracheophyta</taxon>
        <taxon>Spermatophyta</taxon>
        <taxon>Magnoliopsida</taxon>
        <taxon>eudicotyledons</taxon>
        <taxon>Gunneridae</taxon>
        <taxon>Pentapetalae</taxon>
        <taxon>rosids</taxon>
        <taxon>malvids</taxon>
        <taxon>Myrtales</taxon>
        <taxon>Lythraceae</taxon>
        <taxon>Trapa</taxon>
    </lineage>
</organism>
<gene>
    <name evidence="3" type="ORF">SAY86_007612</name>
</gene>
<feature type="coiled-coil region" evidence="1">
    <location>
        <begin position="105"/>
        <end position="139"/>
    </location>
</feature>
<reference evidence="3 4" key="1">
    <citation type="journal article" date="2023" name="Hortic Res">
        <title>Pangenome of water caltrop reveals structural variations and asymmetric subgenome divergence after allopolyploidization.</title>
        <authorList>
            <person name="Zhang X."/>
            <person name="Chen Y."/>
            <person name="Wang L."/>
            <person name="Yuan Y."/>
            <person name="Fang M."/>
            <person name="Shi L."/>
            <person name="Lu R."/>
            <person name="Comes H.P."/>
            <person name="Ma Y."/>
            <person name="Chen Y."/>
            <person name="Huang G."/>
            <person name="Zhou Y."/>
            <person name="Zheng Z."/>
            <person name="Qiu Y."/>
        </authorList>
    </citation>
    <scope>NUCLEOTIDE SEQUENCE [LARGE SCALE GENOMIC DNA]</scope>
    <source>
        <strain evidence="3">F231</strain>
    </source>
</reference>
<evidence type="ECO:0000313" key="4">
    <source>
        <dbReference type="Proteomes" id="UP001346149"/>
    </source>
</evidence>
<evidence type="ECO:0000313" key="3">
    <source>
        <dbReference type="EMBL" id="KAK4783238.1"/>
    </source>
</evidence>
<name>A0AAN7L8M3_TRANT</name>
<sequence>MIFDFFISAFLVAAPYFLLSGVILGPATFRAQSQSSVSEPKGCQKNEMAGHRIQTTAFSCSDVKMEGVEKGEGIRLIESLRGRLLAEREASRAAREEAELICKRLVELDSKLREETKLRDKARKRLEFLEKKLTRFRALPLSESSGKSFDSCSDTCRSSSTPSSEVKQQTALHSTHGHLPDAAEKLGLKKYDLQSEDTSSSSSITAAAVHPEEAATDMNEQKKFNRNVSILPLKKSKSKSKIKTKAVVLWN</sequence>
<feature type="region of interest" description="Disordered" evidence="2">
    <location>
        <begin position="143"/>
        <end position="178"/>
    </location>
</feature>
<comment type="caution">
    <text evidence="3">The sequence shown here is derived from an EMBL/GenBank/DDBJ whole genome shotgun (WGS) entry which is preliminary data.</text>
</comment>
<dbReference type="PANTHER" id="PTHR33701">
    <property type="entry name" value="TRANSMEMBRANE PROTEIN"/>
    <property type="match status" value="1"/>
</dbReference>
<proteinExistence type="predicted"/>
<evidence type="ECO:0000256" key="2">
    <source>
        <dbReference type="SAM" id="MobiDB-lite"/>
    </source>
</evidence>
<keyword evidence="1" id="KW-0175">Coiled coil</keyword>
<evidence type="ECO:0000256" key="1">
    <source>
        <dbReference type="SAM" id="Coils"/>
    </source>
</evidence>
<dbReference type="AlphaFoldDB" id="A0AAN7L8M3"/>
<dbReference type="Proteomes" id="UP001346149">
    <property type="component" value="Unassembled WGS sequence"/>
</dbReference>